<evidence type="ECO:0000256" key="12">
    <source>
        <dbReference type="PROSITE-ProRule" id="PRU00117"/>
    </source>
</evidence>
<keyword evidence="7 13" id="KW-0862">Zinc</keyword>
<dbReference type="Gene3D" id="6.10.140.1790">
    <property type="match status" value="1"/>
</dbReference>
<dbReference type="PROSITE" id="PS50084">
    <property type="entry name" value="KH_TYPE_1"/>
    <property type="match status" value="1"/>
</dbReference>
<evidence type="ECO:0000256" key="1">
    <source>
        <dbReference type="ARBA" id="ARBA00004123"/>
    </source>
</evidence>
<dbReference type="GeneID" id="90075127"/>
<comment type="subcellular location">
    <subcellularLocation>
        <location evidence="1 13">Nucleus</location>
    </subcellularLocation>
</comment>
<keyword evidence="9 13" id="KW-0508">mRNA splicing</keyword>
<evidence type="ECO:0000256" key="6">
    <source>
        <dbReference type="ARBA" id="ARBA00022771"/>
    </source>
</evidence>
<dbReference type="EMBL" id="BTFZ01000011">
    <property type="protein sequence ID" value="GMM37152.1"/>
    <property type="molecule type" value="Genomic_DNA"/>
</dbReference>
<dbReference type="GO" id="GO:0045131">
    <property type="term" value="F:pre-mRNA branch point binding"/>
    <property type="evidence" value="ECO:0007669"/>
    <property type="project" value="UniProtKB-UniRule"/>
</dbReference>
<feature type="compositionally biased region" description="Low complexity" evidence="14">
    <location>
        <begin position="461"/>
        <end position="492"/>
    </location>
</feature>
<comment type="function">
    <text evidence="13">Necessary for the splicing of pre-mRNA. Has a role in the recognition of the branch site (5'-UACUAAC-3'), the pyrimidine tract and the 3'-splice site at the 3'-end of introns.</text>
</comment>
<evidence type="ECO:0000256" key="7">
    <source>
        <dbReference type="ARBA" id="ARBA00022833"/>
    </source>
</evidence>
<dbReference type="SUPFAM" id="SSF57756">
    <property type="entry name" value="Retrovirus zinc finger-like domains"/>
    <property type="match status" value="1"/>
</dbReference>
<evidence type="ECO:0000256" key="5">
    <source>
        <dbReference type="ARBA" id="ARBA00022723"/>
    </source>
</evidence>
<evidence type="ECO:0000256" key="4">
    <source>
        <dbReference type="ARBA" id="ARBA00022664"/>
    </source>
</evidence>
<dbReference type="Gene3D" id="3.30.1370.10">
    <property type="entry name" value="K Homology domain, type 1"/>
    <property type="match status" value="1"/>
</dbReference>
<evidence type="ECO:0000256" key="11">
    <source>
        <dbReference type="PROSITE-ProRule" id="PRU00047"/>
    </source>
</evidence>
<keyword evidence="4 13" id="KW-0507">mRNA processing</keyword>
<accession>A0AAV5QQK3</accession>
<dbReference type="Pfam" id="PF22675">
    <property type="entry name" value="KH-I_KHDC4-BBP"/>
    <property type="match status" value="1"/>
</dbReference>
<dbReference type="RefSeq" id="XP_064854148.1">
    <property type="nucleotide sequence ID" value="XM_064998076.1"/>
</dbReference>
<feature type="compositionally biased region" description="Pro residues" evidence="14">
    <location>
        <begin position="515"/>
        <end position="572"/>
    </location>
</feature>
<keyword evidence="10 13" id="KW-0539">Nucleus</keyword>
<feature type="domain" description="CCHC-type" evidence="15">
    <location>
        <begin position="272"/>
        <end position="287"/>
    </location>
</feature>
<dbReference type="PANTHER" id="PTHR11208:SF45">
    <property type="entry name" value="SPLICING FACTOR 1"/>
    <property type="match status" value="1"/>
</dbReference>
<dbReference type="PROSITE" id="PS50158">
    <property type="entry name" value="ZF_CCHC"/>
    <property type="match status" value="2"/>
</dbReference>
<evidence type="ECO:0000256" key="3">
    <source>
        <dbReference type="ARBA" id="ARBA00017984"/>
    </source>
</evidence>
<comment type="similarity">
    <text evidence="2 13">Belongs to the BBP/SF1 family.</text>
</comment>
<dbReference type="SMART" id="SM00343">
    <property type="entry name" value="ZnF_C2HC"/>
    <property type="match status" value="2"/>
</dbReference>
<dbReference type="InterPro" id="IPR045071">
    <property type="entry name" value="BBP-like"/>
</dbReference>
<dbReference type="CDD" id="cd02395">
    <property type="entry name" value="KH-I_BBP"/>
    <property type="match status" value="1"/>
</dbReference>
<dbReference type="PANTHER" id="PTHR11208">
    <property type="entry name" value="RNA-BINDING PROTEIN RELATED"/>
    <property type="match status" value="1"/>
</dbReference>
<name>A0AAV5QQK3_9ASCO</name>
<dbReference type="GO" id="GO:0000398">
    <property type="term" value="P:mRNA splicing, via spliceosome"/>
    <property type="evidence" value="ECO:0007669"/>
    <property type="project" value="UniProtKB-UniRule"/>
</dbReference>
<evidence type="ECO:0000256" key="2">
    <source>
        <dbReference type="ARBA" id="ARBA00010382"/>
    </source>
</evidence>
<dbReference type="AlphaFoldDB" id="A0AAV5QQK3"/>
<reference evidence="16 17" key="1">
    <citation type="journal article" date="2023" name="Elife">
        <title>Identification of key yeast species and microbe-microbe interactions impacting larval growth of Drosophila in the wild.</title>
        <authorList>
            <person name="Mure A."/>
            <person name="Sugiura Y."/>
            <person name="Maeda R."/>
            <person name="Honda K."/>
            <person name="Sakurai N."/>
            <person name="Takahashi Y."/>
            <person name="Watada M."/>
            <person name="Katoh T."/>
            <person name="Gotoh A."/>
            <person name="Gotoh Y."/>
            <person name="Taniguchi I."/>
            <person name="Nakamura K."/>
            <person name="Hayashi T."/>
            <person name="Katayama T."/>
            <person name="Uemura T."/>
            <person name="Hattori Y."/>
        </authorList>
    </citation>
    <scope>NUCLEOTIDE SEQUENCE [LARGE SCALE GENOMIC DNA]</scope>
    <source>
        <strain evidence="16 17">SC-9</strain>
    </source>
</reference>
<evidence type="ECO:0000313" key="17">
    <source>
        <dbReference type="Proteomes" id="UP001360560"/>
    </source>
</evidence>
<comment type="caution">
    <text evidence="16">The sequence shown here is derived from an EMBL/GenBank/DDBJ whole genome shotgun (WGS) entry which is preliminary data.</text>
</comment>
<dbReference type="InterPro" id="IPR032570">
    <property type="entry name" value="SF1-HH"/>
</dbReference>
<protein>
    <recommendedName>
        <fullName evidence="3 13">Branchpoint-bridging protein</fullName>
    </recommendedName>
</protein>
<dbReference type="InterPro" id="IPR036612">
    <property type="entry name" value="KH_dom_type_1_sf"/>
</dbReference>
<keyword evidence="17" id="KW-1185">Reference proteome</keyword>
<dbReference type="InterPro" id="IPR036875">
    <property type="entry name" value="Znf_CCHC_sf"/>
</dbReference>
<dbReference type="InterPro" id="IPR047086">
    <property type="entry name" value="SF1-HH_sf"/>
</dbReference>
<feature type="region of interest" description="Disordered" evidence="14">
    <location>
        <begin position="82"/>
        <end position="101"/>
    </location>
</feature>
<feature type="region of interest" description="Disordered" evidence="14">
    <location>
        <begin position="336"/>
        <end position="392"/>
    </location>
</feature>
<sequence length="572" mass="63783">MIKDSTRMSFSLRRRDPIPSQGVISILEEDKWSHDNTGHLLDLMGMGTQIVGALTNEQMEAYQIVFRIEEISNKLRHPEKFLSKVPPSRKPTPAPKYDATGKRINTPEYIYRKQLEEERHSLIENAIRSIAGYTPPTDYKRASTKIVEKVFIPVKEYPDINFIGLLIGPRGNTLRRLEEESGAKIAIRGKGSVKEGKNRSSITERQNNLEEDLHCLITSEDPTKLQKGIDACKDVINRAVLTPEGQNDLKRGQLRELAAINGTLREYQERPCPNCGEMGHKRFDCPNQKKFLESIVCRICGNIGHFARDCKLKDQMGNGDMSTADLEFEQMMKEINGDESSGPIASITDGNDGLPKKRNLQNDDGNLQEGAPGDYSGNGHKRSNPGYNNAGYNRNGYNNNGYNKNGYMNAGYGNNGYNGNNDNSGYNSYNTNNSYNSNNSYNNGYNNYNNNHRQNQHRQHTQQYRGNNGQPYNNNVPNGGNYNNYNHGYNNNIPQVQSLPPPPNFAPPSNIGEFQPPPPPPPPGMEDMLAPPPPPPMGPPMGPPLGAPSELLPPPEPFEDSLPPPPPPPPDY</sequence>
<keyword evidence="13" id="KW-0747">Spliceosome</keyword>
<organism evidence="16 17">
    <name type="scientific">Saccharomycopsis crataegensis</name>
    <dbReference type="NCBI Taxonomy" id="43959"/>
    <lineage>
        <taxon>Eukaryota</taxon>
        <taxon>Fungi</taxon>
        <taxon>Dikarya</taxon>
        <taxon>Ascomycota</taxon>
        <taxon>Saccharomycotina</taxon>
        <taxon>Saccharomycetes</taxon>
        <taxon>Saccharomycopsidaceae</taxon>
        <taxon>Saccharomycopsis</taxon>
    </lineage>
</organism>
<dbReference type="SMART" id="SM00322">
    <property type="entry name" value="KH"/>
    <property type="match status" value="1"/>
</dbReference>
<dbReference type="GO" id="GO:0005681">
    <property type="term" value="C:spliceosomal complex"/>
    <property type="evidence" value="ECO:0007669"/>
    <property type="project" value="UniProtKB-KW"/>
</dbReference>
<dbReference type="GO" id="GO:0008270">
    <property type="term" value="F:zinc ion binding"/>
    <property type="evidence" value="ECO:0007669"/>
    <property type="project" value="UniProtKB-UniRule"/>
</dbReference>
<feature type="domain" description="CCHC-type" evidence="15">
    <location>
        <begin position="297"/>
        <end position="311"/>
    </location>
</feature>
<dbReference type="GO" id="GO:0003729">
    <property type="term" value="F:mRNA binding"/>
    <property type="evidence" value="ECO:0007669"/>
    <property type="project" value="TreeGrafter"/>
</dbReference>
<evidence type="ECO:0000259" key="15">
    <source>
        <dbReference type="PROSITE" id="PS50158"/>
    </source>
</evidence>
<dbReference type="InterPro" id="IPR055256">
    <property type="entry name" value="KH_1_KHDC4/BBP-like"/>
</dbReference>
<dbReference type="Pfam" id="PF00098">
    <property type="entry name" value="zf-CCHC"/>
    <property type="match status" value="2"/>
</dbReference>
<evidence type="ECO:0000313" key="16">
    <source>
        <dbReference type="EMBL" id="GMM37152.1"/>
    </source>
</evidence>
<keyword evidence="8 12" id="KW-0694">RNA-binding</keyword>
<dbReference type="Gene3D" id="4.10.60.10">
    <property type="entry name" value="Zinc finger, CCHC-type"/>
    <property type="match status" value="1"/>
</dbReference>
<evidence type="ECO:0000256" key="10">
    <source>
        <dbReference type="ARBA" id="ARBA00023242"/>
    </source>
</evidence>
<dbReference type="InterPro" id="IPR001878">
    <property type="entry name" value="Znf_CCHC"/>
</dbReference>
<dbReference type="GO" id="GO:0048024">
    <property type="term" value="P:regulation of mRNA splicing, via spliceosome"/>
    <property type="evidence" value="ECO:0007669"/>
    <property type="project" value="TreeGrafter"/>
</dbReference>
<evidence type="ECO:0000256" key="9">
    <source>
        <dbReference type="ARBA" id="ARBA00023187"/>
    </source>
</evidence>
<dbReference type="SUPFAM" id="SSF54791">
    <property type="entry name" value="Eukaryotic type KH-domain (KH-domain type I)"/>
    <property type="match status" value="1"/>
</dbReference>
<evidence type="ECO:0000256" key="14">
    <source>
        <dbReference type="SAM" id="MobiDB-lite"/>
    </source>
</evidence>
<gene>
    <name evidence="16" type="ORF">DASC09_044770</name>
</gene>
<proteinExistence type="inferred from homology"/>
<keyword evidence="5 13" id="KW-0479">Metal-binding</keyword>
<evidence type="ECO:0000256" key="8">
    <source>
        <dbReference type="ARBA" id="ARBA00022884"/>
    </source>
</evidence>
<evidence type="ECO:0000256" key="13">
    <source>
        <dbReference type="RuleBase" id="RU367126"/>
    </source>
</evidence>
<dbReference type="InterPro" id="IPR004087">
    <property type="entry name" value="KH_dom"/>
</dbReference>
<dbReference type="Pfam" id="PF16275">
    <property type="entry name" value="SF1-HH"/>
    <property type="match status" value="1"/>
</dbReference>
<feature type="region of interest" description="Disordered" evidence="14">
    <location>
        <begin position="447"/>
        <end position="572"/>
    </location>
</feature>
<keyword evidence="6 11" id="KW-0863">Zinc-finger</keyword>
<dbReference type="Proteomes" id="UP001360560">
    <property type="component" value="Unassembled WGS sequence"/>
</dbReference>